<name>A0AAE1SWS9_9SOLA</name>
<reference evidence="1" key="1">
    <citation type="submission" date="2023-12" db="EMBL/GenBank/DDBJ databases">
        <title>Genome assembly of Anisodus tanguticus.</title>
        <authorList>
            <person name="Wang Y.-J."/>
        </authorList>
    </citation>
    <scope>NUCLEOTIDE SEQUENCE</scope>
    <source>
        <strain evidence="1">KB-2021</strain>
        <tissue evidence="1">Leaf</tissue>
    </source>
</reference>
<sequence length="125" mass="14256">MSKPIINFAYPDDGKEGLSMEIQHVNDGQTEKEHFSPSGGEYTTKCYIEQEILENLVDQFKNLGFIGVQQLVVTGPSGKYYEMEFDTGIRTLLYLVSDDFCVINMFVVDEFELTRFSMKAEMGQV</sequence>
<comment type="caution">
    <text evidence="1">The sequence shown here is derived from an EMBL/GenBank/DDBJ whole genome shotgun (WGS) entry which is preliminary data.</text>
</comment>
<dbReference type="Proteomes" id="UP001291623">
    <property type="component" value="Unassembled WGS sequence"/>
</dbReference>
<dbReference type="EMBL" id="JAVYJV010000003">
    <property type="protein sequence ID" value="KAK4376116.1"/>
    <property type="molecule type" value="Genomic_DNA"/>
</dbReference>
<evidence type="ECO:0000313" key="2">
    <source>
        <dbReference type="Proteomes" id="UP001291623"/>
    </source>
</evidence>
<dbReference type="AlphaFoldDB" id="A0AAE1SWS9"/>
<organism evidence="1 2">
    <name type="scientific">Anisodus tanguticus</name>
    <dbReference type="NCBI Taxonomy" id="243964"/>
    <lineage>
        <taxon>Eukaryota</taxon>
        <taxon>Viridiplantae</taxon>
        <taxon>Streptophyta</taxon>
        <taxon>Embryophyta</taxon>
        <taxon>Tracheophyta</taxon>
        <taxon>Spermatophyta</taxon>
        <taxon>Magnoliopsida</taxon>
        <taxon>eudicotyledons</taxon>
        <taxon>Gunneridae</taxon>
        <taxon>Pentapetalae</taxon>
        <taxon>asterids</taxon>
        <taxon>lamiids</taxon>
        <taxon>Solanales</taxon>
        <taxon>Solanaceae</taxon>
        <taxon>Solanoideae</taxon>
        <taxon>Hyoscyameae</taxon>
        <taxon>Anisodus</taxon>
    </lineage>
</organism>
<accession>A0AAE1SWS9</accession>
<keyword evidence="2" id="KW-1185">Reference proteome</keyword>
<evidence type="ECO:0000313" key="1">
    <source>
        <dbReference type="EMBL" id="KAK4376116.1"/>
    </source>
</evidence>
<gene>
    <name evidence="1" type="ORF">RND71_006793</name>
</gene>
<proteinExistence type="predicted"/>
<protein>
    <submittedName>
        <fullName evidence="1">Uncharacterized protein</fullName>
    </submittedName>
</protein>